<evidence type="ECO:0000256" key="5">
    <source>
        <dbReference type="ARBA" id="ARBA00022771"/>
    </source>
</evidence>
<dbReference type="InterPro" id="IPR002653">
    <property type="entry name" value="Znf_A20"/>
</dbReference>
<proteinExistence type="predicted"/>
<feature type="compositionally biased region" description="Basic and acidic residues" evidence="10">
    <location>
        <begin position="499"/>
        <end position="511"/>
    </location>
</feature>
<evidence type="ECO:0000256" key="2">
    <source>
        <dbReference type="ARBA" id="ARBA00012759"/>
    </source>
</evidence>
<keyword evidence="9" id="KW-0862">Zinc</keyword>
<dbReference type="SMART" id="SM00259">
    <property type="entry name" value="ZnF_A20"/>
    <property type="match status" value="4"/>
</dbReference>
<name>W5M3V8_LEPOC</name>
<dbReference type="PANTHER" id="PTHR13367">
    <property type="entry name" value="UBIQUITIN THIOESTERASE"/>
    <property type="match status" value="1"/>
</dbReference>
<sequence>MAERKRLPQSLEDSNLTKALFLRQNIAADLRRQRRSKPAVHHLDTLHPYSVHLSDCSASRPRIAEIVSESLFDLQLRRHLADSGCEQASTLSPLRNSGTGENNSLLDAVSLYMWGVRDSDLVLRTALYNTMDESSPAELYMLKRLLNSVMVNSAPFPFPKRKLLCQLGSEEWERIVRLVDPKSEGVAPMANSYLDIYLFVLANVIRRPIIVLGGNTKEVTPDTSESVQGPAGIYLPLLWDVEKCYHFPVVLGCVYPYSCFAPLVDFSAPGQETEILPLVTHTKNGPKDMSVHFLPECEETTKQICLQNYLQLTAVSVGKSTVPATSFCRLKGNNLPENLNLVQDYFRLVNYVCGQLSQGAEGAQAGGREQGNRSTSPSFSITRDKCITEHCLYFASKLTWPFCHECSELSNCKDTPSMAPHPRHRAGKQETREYSSGSSFYGDRPSKVQLPAGPASAPSGHTPAPDPKSQQHRSNAGHLGQAAARLDALEPKTGACPHPRTEGGEAREARRPGAQKDPAAAGPVDLLCGRCIACKRETRTFNGLCFDCLQRKAQAAEPREARLAQALAPGWQGAGSRGQQPPGERCITPGCVYFGTEQHSGYCTVCYCSRGLPLPEPPGCEADRQQAPAGQPPQIASTLRNMPKCRAAGCGMLGNPSFDGFCEKCFLTHSRRAAQSRQIYFITVTAIKPAARSPCNTFHSQTLALAKQEPLHERLQESACGEMREGPSGPSGKAQAAAALDRRPCRHRSCPNFGNSRCEGYCNHCYKKYQK</sequence>
<comment type="catalytic activity">
    <reaction evidence="1">
        <text>Thiol-dependent hydrolysis of ester, thioester, amide, peptide and isopeptide bonds formed by the C-terminal Gly of ubiquitin (a 76-residue protein attached to proteins as an intracellular targeting signal).</text>
        <dbReference type="EC" id="3.4.19.12"/>
    </reaction>
</comment>
<dbReference type="AlphaFoldDB" id="W5M3V8"/>
<keyword evidence="8" id="KW-0788">Thiol protease</keyword>
<dbReference type="Bgee" id="ENSLOCG00000002592">
    <property type="expression patterns" value="Expressed in intestine and 12 other cell types or tissues"/>
</dbReference>
<reference evidence="12" key="3">
    <citation type="submission" date="2025-09" db="UniProtKB">
        <authorList>
            <consortium name="Ensembl"/>
        </authorList>
    </citation>
    <scope>IDENTIFICATION</scope>
</reference>
<dbReference type="Ensembl" id="ENSLOCT00000003072.1">
    <property type="protein sequence ID" value="ENSLOCP00000003066.1"/>
    <property type="gene ID" value="ENSLOCG00000002592.1"/>
</dbReference>
<dbReference type="Gene3D" id="1.20.5.4770">
    <property type="match status" value="1"/>
</dbReference>
<keyword evidence="13" id="KW-1185">Reference proteome</keyword>
<keyword evidence="3" id="KW-0645">Protease</keyword>
<dbReference type="PROSITE" id="PS51036">
    <property type="entry name" value="ZF_A20"/>
    <property type="match status" value="3"/>
</dbReference>
<evidence type="ECO:0000259" key="11">
    <source>
        <dbReference type="PROSITE" id="PS51036"/>
    </source>
</evidence>
<evidence type="ECO:0000256" key="7">
    <source>
        <dbReference type="ARBA" id="ARBA00022801"/>
    </source>
</evidence>
<dbReference type="InterPro" id="IPR051346">
    <property type="entry name" value="OTU_Deubiquitinase"/>
</dbReference>
<reference evidence="13" key="1">
    <citation type="submission" date="2011-12" db="EMBL/GenBank/DDBJ databases">
        <title>The Draft Genome of Lepisosteus oculatus.</title>
        <authorList>
            <consortium name="The Broad Institute Genome Assembly &amp; Analysis Group"/>
            <consortium name="Computational R&amp;D Group"/>
            <consortium name="and Sequencing Platform"/>
            <person name="Di Palma F."/>
            <person name="Alfoldi J."/>
            <person name="Johnson J."/>
            <person name="Berlin A."/>
            <person name="Gnerre S."/>
            <person name="Jaffe D."/>
            <person name="MacCallum I."/>
            <person name="Young S."/>
            <person name="Walker B.J."/>
            <person name="Lander E.S."/>
            <person name="Lindblad-Toh K."/>
        </authorList>
    </citation>
    <scope>NUCLEOTIDE SEQUENCE [LARGE SCALE GENOMIC DNA]</scope>
</reference>
<dbReference type="GO" id="GO:0016477">
    <property type="term" value="P:cell migration"/>
    <property type="evidence" value="ECO:0000318"/>
    <property type="project" value="GO_Central"/>
</dbReference>
<evidence type="ECO:0000256" key="4">
    <source>
        <dbReference type="ARBA" id="ARBA00022723"/>
    </source>
</evidence>
<keyword evidence="4" id="KW-0479">Metal-binding</keyword>
<feature type="region of interest" description="Disordered" evidence="10">
    <location>
        <begin position="413"/>
        <end position="519"/>
    </location>
</feature>
<dbReference type="EC" id="3.4.19.12" evidence="2"/>
<dbReference type="GO" id="GO:0005737">
    <property type="term" value="C:cytoplasm"/>
    <property type="evidence" value="ECO:0000318"/>
    <property type="project" value="GO_Central"/>
</dbReference>
<dbReference type="STRING" id="7918.ENSLOCP00000003066"/>
<feature type="domain" description="A20-type" evidence="11">
    <location>
        <begin position="580"/>
        <end position="615"/>
    </location>
</feature>
<dbReference type="Gene3D" id="4.10.240.30">
    <property type="match status" value="2"/>
</dbReference>
<accession>W5M3V8</accession>
<dbReference type="GO" id="GO:0070530">
    <property type="term" value="F:K63-linked polyubiquitin modification-dependent protein binding"/>
    <property type="evidence" value="ECO:0000318"/>
    <property type="project" value="GO_Central"/>
</dbReference>
<keyword evidence="6" id="KW-0833">Ubl conjugation pathway</keyword>
<dbReference type="GO" id="GO:0007010">
    <property type="term" value="P:cytoskeleton organization"/>
    <property type="evidence" value="ECO:0000318"/>
    <property type="project" value="GO_Central"/>
</dbReference>
<dbReference type="PANTHER" id="PTHR13367:SF3">
    <property type="entry name" value="TUMOR NECROSIS FACTOR ALPHA-INDUCED PROTEIN 3"/>
    <property type="match status" value="1"/>
</dbReference>
<dbReference type="eggNOG" id="KOG4345">
    <property type="taxonomic scope" value="Eukaryota"/>
</dbReference>
<dbReference type="GO" id="GO:0003677">
    <property type="term" value="F:DNA binding"/>
    <property type="evidence" value="ECO:0007669"/>
    <property type="project" value="InterPro"/>
</dbReference>
<evidence type="ECO:0000256" key="6">
    <source>
        <dbReference type="ARBA" id="ARBA00022786"/>
    </source>
</evidence>
<reference evidence="12" key="2">
    <citation type="submission" date="2025-08" db="UniProtKB">
        <authorList>
            <consortium name="Ensembl"/>
        </authorList>
    </citation>
    <scope>IDENTIFICATION</scope>
</reference>
<protein>
    <recommendedName>
        <fullName evidence="2">ubiquitinyl hydrolase 1</fullName>
        <ecNumber evidence="2">3.4.19.12</ecNumber>
    </recommendedName>
</protein>
<dbReference type="GO" id="GO:0008270">
    <property type="term" value="F:zinc ion binding"/>
    <property type="evidence" value="ECO:0007669"/>
    <property type="project" value="UniProtKB-KW"/>
</dbReference>
<dbReference type="InParanoid" id="W5M3V8"/>
<evidence type="ECO:0000313" key="12">
    <source>
        <dbReference type="Ensembl" id="ENSLOCP00000003066.1"/>
    </source>
</evidence>
<dbReference type="GO" id="GO:0071947">
    <property type="term" value="P:protein deubiquitination involved in ubiquitin-dependent protein catabolic process"/>
    <property type="evidence" value="ECO:0000318"/>
    <property type="project" value="GO_Central"/>
</dbReference>
<evidence type="ECO:0000256" key="8">
    <source>
        <dbReference type="ARBA" id="ARBA00022807"/>
    </source>
</evidence>
<feature type="domain" description="A20-type" evidence="11">
    <location>
        <begin position="739"/>
        <end position="771"/>
    </location>
</feature>
<dbReference type="Pfam" id="PF01754">
    <property type="entry name" value="zf-A20"/>
    <property type="match status" value="2"/>
</dbReference>
<keyword evidence="7" id="KW-0378">Hydrolase</keyword>
<dbReference type="GO" id="GO:0005634">
    <property type="term" value="C:nucleus"/>
    <property type="evidence" value="ECO:0000318"/>
    <property type="project" value="GO_Central"/>
</dbReference>
<organism evidence="12 13">
    <name type="scientific">Lepisosteus oculatus</name>
    <name type="common">Spotted gar</name>
    <dbReference type="NCBI Taxonomy" id="7918"/>
    <lineage>
        <taxon>Eukaryota</taxon>
        <taxon>Metazoa</taxon>
        <taxon>Chordata</taxon>
        <taxon>Craniata</taxon>
        <taxon>Vertebrata</taxon>
        <taxon>Euteleostomi</taxon>
        <taxon>Actinopterygii</taxon>
        <taxon>Neopterygii</taxon>
        <taxon>Holostei</taxon>
        <taxon>Semionotiformes</taxon>
        <taxon>Lepisosteidae</taxon>
        <taxon>Lepisosteus</taxon>
    </lineage>
</organism>
<dbReference type="GeneTree" id="ENSGT00940000158448"/>
<dbReference type="GO" id="GO:0030177">
    <property type="term" value="P:positive regulation of Wnt signaling pathway"/>
    <property type="evidence" value="ECO:0000318"/>
    <property type="project" value="GO_Central"/>
</dbReference>
<evidence type="ECO:0000256" key="3">
    <source>
        <dbReference type="ARBA" id="ARBA00022670"/>
    </source>
</evidence>
<dbReference type="Proteomes" id="UP000018468">
    <property type="component" value="Linkage group LG6"/>
</dbReference>
<dbReference type="OMA" id="CSMLANP"/>
<dbReference type="EMBL" id="AHAT01009477">
    <property type="status" value="NOT_ANNOTATED_CDS"/>
    <property type="molecule type" value="Genomic_DNA"/>
</dbReference>
<dbReference type="GO" id="GO:0004843">
    <property type="term" value="F:cysteine-type deubiquitinase activity"/>
    <property type="evidence" value="ECO:0000318"/>
    <property type="project" value="GO_Central"/>
</dbReference>
<evidence type="ECO:0000313" key="13">
    <source>
        <dbReference type="Proteomes" id="UP000018468"/>
    </source>
</evidence>
<keyword evidence="5" id="KW-0863">Zinc-finger</keyword>
<evidence type="ECO:0000256" key="1">
    <source>
        <dbReference type="ARBA" id="ARBA00000707"/>
    </source>
</evidence>
<evidence type="ECO:0000256" key="9">
    <source>
        <dbReference type="ARBA" id="ARBA00022833"/>
    </source>
</evidence>
<feature type="domain" description="A20-type" evidence="11">
    <location>
        <begin position="639"/>
        <end position="674"/>
    </location>
</feature>
<evidence type="ECO:0000256" key="10">
    <source>
        <dbReference type="SAM" id="MobiDB-lite"/>
    </source>
</evidence>